<name>A0A4R5TSK5_9GAMM</name>
<dbReference type="OrthoDB" id="5508069at2"/>
<dbReference type="Proteomes" id="UP000294796">
    <property type="component" value="Unassembled WGS sequence"/>
</dbReference>
<keyword evidence="2" id="KW-1185">Reference proteome</keyword>
<reference evidence="1 2" key="1">
    <citation type="submission" date="2019-03" db="EMBL/GenBank/DDBJ databases">
        <title>Luteimonas zhaokaii sp.nov., isolated from the rectal contents of Plateau pika in Yushu, Qinghai Province, China.</title>
        <authorList>
            <person name="Zhang G."/>
        </authorList>
    </citation>
    <scope>NUCLEOTIDE SEQUENCE [LARGE SCALE GENOMIC DNA]</scope>
    <source>
        <strain evidence="1 2">B9</strain>
    </source>
</reference>
<organism evidence="1 2">
    <name type="scientific">Luteimonas aestuarii</name>
    <dbReference type="NCBI Taxonomy" id="453837"/>
    <lineage>
        <taxon>Bacteria</taxon>
        <taxon>Pseudomonadati</taxon>
        <taxon>Pseudomonadota</taxon>
        <taxon>Gammaproteobacteria</taxon>
        <taxon>Lysobacterales</taxon>
        <taxon>Lysobacteraceae</taxon>
        <taxon>Luteimonas</taxon>
    </lineage>
</organism>
<dbReference type="Pfam" id="PF08843">
    <property type="entry name" value="AbiEii"/>
    <property type="match status" value="1"/>
</dbReference>
<gene>
    <name evidence="1" type="ORF">E2F46_17185</name>
</gene>
<dbReference type="InterPro" id="IPR014942">
    <property type="entry name" value="AbiEii"/>
</dbReference>
<dbReference type="EMBL" id="SMTF01000028">
    <property type="protein sequence ID" value="TDK18851.1"/>
    <property type="molecule type" value="Genomic_DNA"/>
</dbReference>
<protein>
    <recommendedName>
        <fullName evidence="3">Nucleotidyl transferase AbiEii/AbiGii toxin family protein</fullName>
    </recommendedName>
</protein>
<proteinExistence type="predicted"/>
<evidence type="ECO:0000313" key="2">
    <source>
        <dbReference type="Proteomes" id="UP000294796"/>
    </source>
</evidence>
<dbReference type="AlphaFoldDB" id="A0A4R5TSK5"/>
<accession>A0A4R5TSK5</accession>
<evidence type="ECO:0008006" key="3">
    <source>
        <dbReference type="Google" id="ProtNLM"/>
    </source>
</evidence>
<comment type="caution">
    <text evidence="1">The sequence shown here is derived from an EMBL/GenBank/DDBJ whole genome shotgun (WGS) entry which is preliminary data.</text>
</comment>
<evidence type="ECO:0000313" key="1">
    <source>
        <dbReference type="EMBL" id="TDK18851.1"/>
    </source>
</evidence>
<sequence length="243" mass="27152">MFERAHHRRIGRVLEAMDGVKLRALGCLFGGDTAIALRYGEYRESVDMDFLVADPEGYRRLRSWLSGATGIDALLRDGASPVGLAREVRVDQYGIRTSLLVEGVAVKFEIVREARIALVAPGRRDKVCGVSTLSELDLAASKLLANADRWRDDSVFSRDAIDLAMMDLPPRKLHPALDKAAQAYGDAAVEDMRRALDSLRSRPERLQRCMAALSMTLPQAVLQQRLRMLRQRLDRWNGRAPPA</sequence>
<dbReference type="RefSeq" id="WP_133323810.1">
    <property type="nucleotide sequence ID" value="NZ_SMTF01000028.1"/>
</dbReference>